<keyword evidence="1" id="KW-0472">Membrane</keyword>
<feature type="transmembrane region" description="Helical" evidence="1">
    <location>
        <begin position="91"/>
        <end position="113"/>
    </location>
</feature>
<dbReference type="RefSeq" id="WP_358139890.1">
    <property type="nucleotide sequence ID" value="NZ_JBFALK010000025.1"/>
</dbReference>
<keyword evidence="1" id="KW-0812">Transmembrane</keyword>
<evidence type="ECO:0000256" key="1">
    <source>
        <dbReference type="SAM" id="Phobius"/>
    </source>
</evidence>
<gene>
    <name evidence="2" type="ORF">AB0I59_35195</name>
</gene>
<dbReference type="Proteomes" id="UP001551675">
    <property type="component" value="Unassembled WGS sequence"/>
</dbReference>
<name>A0ABV3GQG4_MICGL</name>
<keyword evidence="1" id="KW-1133">Transmembrane helix</keyword>
<evidence type="ECO:0000313" key="2">
    <source>
        <dbReference type="EMBL" id="MEV0973868.1"/>
    </source>
</evidence>
<accession>A0ABV3GQG4</accession>
<sequence>MNDEPRLSPEEMLERLAPTLSPWARIRGVAALLAGLAGAVFVGVLWAGEPGPLPGRTHLAFTALTVFCLAWAGYGAWAITRRAPLFALDRVIAAWLATTASTVMTVVLAVAAVQRGTGLVASLVTGAVLVVIALVLAVRAHAHRAALLRRKRELTGGE</sequence>
<proteinExistence type="predicted"/>
<feature type="transmembrane region" description="Helical" evidence="1">
    <location>
        <begin position="59"/>
        <end position="79"/>
    </location>
</feature>
<reference evidence="2 3" key="1">
    <citation type="submission" date="2024-06" db="EMBL/GenBank/DDBJ databases">
        <title>The Natural Products Discovery Center: Release of the First 8490 Sequenced Strains for Exploring Actinobacteria Biosynthetic Diversity.</title>
        <authorList>
            <person name="Kalkreuter E."/>
            <person name="Kautsar S.A."/>
            <person name="Yang D."/>
            <person name="Bader C.D."/>
            <person name="Teijaro C.N."/>
            <person name="Fluegel L."/>
            <person name="Davis C.M."/>
            <person name="Simpson J.R."/>
            <person name="Lauterbach L."/>
            <person name="Steele A.D."/>
            <person name="Gui C."/>
            <person name="Meng S."/>
            <person name="Li G."/>
            <person name="Viehrig K."/>
            <person name="Ye F."/>
            <person name="Su P."/>
            <person name="Kiefer A.F."/>
            <person name="Nichols A."/>
            <person name="Cepeda A.J."/>
            <person name="Yan W."/>
            <person name="Fan B."/>
            <person name="Jiang Y."/>
            <person name="Adhikari A."/>
            <person name="Zheng C.-J."/>
            <person name="Schuster L."/>
            <person name="Cowan T.M."/>
            <person name="Smanski M.J."/>
            <person name="Chevrette M.G."/>
            <person name="De Carvalho L.P.S."/>
            <person name="Shen B."/>
        </authorList>
    </citation>
    <scope>NUCLEOTIDE SEQUENCE [LARGE SCALE GENOMIC DNA]</scope>
    <source>
        <strain evidence="2 3">NPDC050100</strain>
    </source>
</reference>
<feature type="transmembrane region" description="Helical" evidence="1">
    <location>
        <begin position="119"/>
        <end position="142"/>
    </location>
</feature>
<evidence type="ECO:0000313" key="3">
    <source>
        <dbReference type="Proteomes" id="UP001551675"/>
    </source>
</evidence>
<keyword evidence="3" id="KW-1185">Reference proteome</keyword>
<dbReference type="EMBL" id="JBFALK010000025">
    <property type="protein sequence ID" value="MEV0973868.1"/>
    <property type="molecule type" value="Genomic_DNA"/>
</dbReference>
<organism evidence="2 3">
    <name type="scientific">Microtetraspora glauca</name>
    <dbReference type="NCBI Taxonomy" id="1996"/>
    <lineage>
        <taxon>Bacteria</taxon>
        <taxon>Bacillati</taxon>
        <taxon>Actinomycetota</taxon>
        <taxon>Actinomycetes</taxon>
        <taxon>Streptosporangiales</taxon>
        <taxon>Streptosporangiaceae</taxon>
        <taxon>Microtetraspora</taxon>
    </lineage>
</organism>
<feature type="transmembrane region" description="Helical" evidence="1">
    <location>
        <begin position="29"/>
        <end position="47"/>
    </location>
</feature>
<evidence type="ECO:0008006" key="4">
    <source>
        <dbReference type="Google" id="ProtNLM"/>
    </source>
</evidence>
<comment type="caution">
    <text evidence="2">The sequence shown here is derived from an EMBL/GenBank/DDBJ whole genome shotgun (WGS) entry which is preliminary data.</text>
</comment>
<protein>
    <recommendedName>
        <fullName evidence="4">Transmembrane transport protein</fullName>
    </recommendedName>
</protein>